<evidence type="ECO:0000256" key="2">
    <source>
        <dbReference type="ARBA" id="ARBA00022679"/>
    </source>
</evidence>
<dbReference type="RefSeq" id="WP_084600310.1">
    <property type="nucleotide sequence ID" value="NZ_KQ033870.1"/>
</dbReference>
<keyword evidence="3" id="KW-0418">Kinase</keyword>
<dbReference type="InterPro" id="IPR000577">
    <property type="entry name" value="Carb_kinase_FGGY"/>
</dbReference>
<evidence type="ECO:0000259" key="5">
    <source>
        <dbReference type="Pfam" id="PF02782"/>
    </source>
</evidence>
<dbReference type="PATRIC" id="fig|1218493.3.peg.85"/>
<sequence length="496" mass="56335">MSNIDNQKLLLGIDIGTSSIKFSVVDRELKNYYSNAVKYKYDTLNKDWTEINPAVWTDIICTELLKIFKMPFSKSIKGICPTAQMHTLVFLNEKNAPIRKAIMWNDKRTKNIITDLKVALGKKLDFKYNANIISTGSPLANLIWLKENEPNNFKRLKKICMCKDYINTFLTDKIATDFCDASVSCLMDLEKGKWSKKICEYFGIDIGILPNIQKSTEQVGLLKGNICQQLSIKETIPVFTGTGDNAATVLATKYFEKTKLVLSLGTSGVVLTENKHLSLSGKNILFRYLDKKYILAQTSLSTGGRSFDWWVNDVLQATNYNNEQKFSSEKIINNEILFLPYLSGEKYLYKNPNLTGTFYNLSINDNRFDLNLAVLEGVIFTLKSLYLIYNNKEQKLDNLILLGGGSKSDVWANIVANVFNTTVIRFKNSIEAVTGAAIIGLLALHEEICIHENNEQKVKPKLKFIKHYQKKYKYFCSVSDKINELSSTKKSLSTEI</sequence>
<dbReference type="InterPro" id="IPR018484">
    <property type="entry name" value="FGGY_N"/>
</dbReference>
<dbReference type="OrthoDB" id="9805576at2"/>
<dbReference type="PANTHER" id="PTHR43095:SF5">
    <property type="entry name" value="XYLULOSE KINASE"/>
    <property type="match status" value="1"/>
</dbReference>
<dbReference type="InterPro" id="IPR018485">
    <property type="entry name" value="FGGY_C"/>
</dbReference>
<dbReference type="GO" id="GO:0016301">
    <property type="term" value="F:kinase activity"/>
    <property type="evidence" value="ECO:0007669"/>
    <property type="project" value="UniProtKB-KW"/>
</dbReference>
<comment type="similarity">
    <text evidence="1">Belongs to the FGGY kinase family.</text>
</comment>
<dbReference type="InterPro" id="IPR050406">
    <property type="entry name" value="FGGY_Carb_Kinase"/>
</dbReference>
<dbReference type="STRING" id="1218493.JF76_00800"/>
<proteinExistence type="inferred from homology"/>
<dbReference type="AlphaFoldDB" id="A0A0F4LL48"/>
<dbReference type="PANTHER" id="PTHR43095">
    <property type="entry name" value="SUGAR KINASE"/>
    <property type="match status" value="1"/>
</dbReference>
<dbReference type="InterPro" id="IPR043129">
    <property type="entry name" value="ATPase_NBD"/>
</dbReference>
<keyword evidence="2" id="KW-0808">Transferase</keyword>
<organism evidence="6 7">
    <name type="scientific">Lactobacillus kullabergensis</name>
    <dbReference type="NCBI Taxonomy" id="1218493"/>
    <lineage>
        <taxon>Bacteria</taxon>
        <taxon>Bacillati</taxon>
        <taxon>Bacillota</taxon>
        <taxon>Bacilli</taxon>
        <taxon>Lactobacillales</taxon>
        <taxon>Lactobacillaceae</taxon>
        <taxon>Lactobacillus</taxon>
    </lineage>
</organism>
<dbReference type="Pfam" id="PF00370">
    <property type="entry name" value="FGGY_N"/>
    <property type="match status" value="1"/>
</dbReference>
<name>A0A0F4LL48_9LACO</name>
<feature type="domain" description="Carbohydrate kinase FGGY C-terminal" evidence="5">
    <location>
        <begin position="261"/>
        <end position="443"/>
    </location>
</feature>
<evidence type="ECO:0000259" key="4">
    <source>
        <dbReference type="Pfam" id="PF00370"/>
    </source>
</evidence>
<protein>
    <recommendedName>
        <fullName evidence="8">Xylulokinase</fullName>
    </recommendedName>
</protein>
<evidence type="ECO:0008006" key="8">
    <source>
        <dbReference type="Google" id="ProtNLM"/>
    </source>
</evidence>
<dbReference type="Pfam" id="PF02782">
    <property type="entry name" value="FGGY_C"/>
    <property type="match status" value="1"/>
</dbReference>
<comment type="caution">
    <text evidence="6">The sequence shown here is derived from an EMBL/GenBank/DDBJ whole genome shotgun (WGS) entry which is preliminary data.</text>
</comment>
<dbReference type="CDD" id="cd07808">
    <property type="entry name" value="ASKHA_NBD_FGGY_EcXK-like"/>
    <property type="match status" value="1"/>
</dbReference>
<dbReference type="EMBL" id="JXBY01000001">
    <property type="protein sequence ID" value="KJY59325.1"/>
    <property type="molecule type" value="Genomic_DNA"/>
</dbReference>
<evidence type="ECO:0000313" key="7">
    <source>
        <dbReference type="Proteomes" id="UP000033533"/>
    </source>
</evidence>
<accession>A0A0F4LL48</accession>
<evidence type="ECO:0000313" key="6">
    <source>
        <dbReference type="EMBL" id="KJY59325.1"/>
    </source>
</evidence>
<gene>
    <name evidence="6" type="ORF">JF76_00800</name>
</gene>
<dbReference type="Gene3D" id="3.30.420.40">
    <property type="match status" value="2"/>
</dbReference>
<dbReference type="Proteomes" id="UP000033533">
    <property type="component" value="Unassembled WGS sequence"/>
</dbReference>
<evidence type="ECO:0000256" key="1">
    <source>
        <dbReference type="ARBA" id="ARBA00009156"/>
    </source>
</evidence>
<dbReference type="SUPFAM" id="SSF53067">
    <property type="entry name" value="Actin-like ATPase domain"/>
    <property type="match status" value="2"/>
</dbReference>
<feature type="domain" description="Carbohydrate kinase FGGY N-terminal" evidence="4">
    <location>
        <begin position="10"/>
        <end position="250"/>
    </location>
</feature>
<dbReference type="PIRSF" id="PIRSF000538">
    <property type="entry name" value="GlpK"/>
    <property type="match status" value="1"/>
</dbReference>
<reference evidence="6 7" key="1">
    <citation type="submission" date="2014-12" db="EMBL/GenBank/DDBJ databases">
        <title>Comparative genomics of the lactic acid bacteria isolated from the honey bee gut.</title>
        <authorList>
            <person name="Ellegaard K.M."/>
            <person name="Tamarit D."/>
            <person name="Javelind E."/>
            <person name="Olofsson T."/>
            <person name="Andersson S.G."/>
            <person name="Vasquez A."/>
        </authorList>
    </citation>
    <scope>NUCLEOTIDE SEQUENCE [LARGE SCALE GENOMIC DNA]</scope>
    <source>
        <strain evidence="6 7">Biut2</strain>
    </source>
</reference>
<evidence type="ECO:0000256" key="3">
    <source>
        <dbReference type="ARBA" id="ARBA00022777"/>
    </source>
</evidence>
<dbReference type="HOGENOM" id="CLU_009281_3_0_9"/>
<dbReference type="GO" id="GO:0005975">
    <property type="term" value="P:carbohydrate metabolic process"/>
    <property type="evidence" value="ECO:0007669"/>
    <property type="project" value="InterPro"/>
</dbReference>